<reference evidence="4 5" key="1">
    <citation type="submission" date="2016-10" db="EMBL/GenBank/DDBJ databases">
        <title>Updated version of Genome Assembly of Janthinobacterium lividum ERGS5:01.</title>
        <authorList>
            <person name="Kumar R."/>
            <person name="Acharya V."/>
            <person name="Singh D."/>
        </authorList>
    </citation>
    <scope>NUCLEOTIDE SEQUENCE [LARGE SCALE GENOMIC DNA]</scope>
    <source>
        <strain evidence="4 5">ERGS5:01</strain>
    </source>
</reference>
<keyword evidence="1" id="KW-1133">Transmembrane helix</keyword>
<dbReference type="InterPro" id="IPR003594">
    <property type="entry name" value="HATPase_dom"/>
</dbReference>
<dbReference type="PANTHER" id="PTHR34220">
    <property type="entry name" value="SENSOR HISTIDINE KINASE YPDA"/>
    <property type="match status" value="1"/>
</dbReference>
<evidence type="ECO:0000256" key="1">
    <source>
        <dbReference type="SAM" id="Phobius"/>
    </source>
</evidence>
<evidence type="ECO:0000313" key="4">
    <source>
        <dbReference type="EMBL" id="OFJ47181.1"/>
    </source>
</evidence>
<comment type="caution">
    <text evidence="4">The sequence shown here is derived from an EMBL/GenBank/DDBJ whole genome shotgun (WGS) entry which is preliminary data.</text>
</comment>
<name>A0A1E8PLF0_9BURK</name>
<evidence type="ECO:0000313" key="5">
    <source>
        <dbReference type="Proteomes" id="UP000092634"/>
    </source>
</evidence>
<dbReference type="Pfam" id="PF02518">
    <property type="entry name" value="HATPase_c"/>
    <property type="match status" value="1"/>
</dbReference>
<sequence length="388" mass="42581">MPMIRKTTLVQGWCSLWELRPRHDVSTPIRLLIVSLIGVALALALMAIVAIFGRVDRPLWWWASLLPNIGICLCIVHTLFGVLRLAERCLPAPLVERMSNVRDLRAGMGLAALALGGIIVGMSIGFTLIPILVGFNVWGMFVSLPAALTKFAVFILFVMAANWAWWRSRLRQQQLQTEVTDARLRLLQGQIEPHLLFNTLANIQSLMDYDPPRAKRMLETFSGYLRASLAQLRQGDSSLDAELDMASQYLSLLQIRMDERLRFRIDASAEARLARMPTLMLQPLVENAVQHGLAPRLDGGSVVVHAAVHAGRLQIRVLDDGVGLMAPGKPRRAGGGLALANLRSRLEAQFGAAASLCVRERESEPGAEAVLELPYQRAAGAPAVQAAA</sequence>
<dbReference type="Gene3D" id="3.30.565.10">
    <property type="entry name" value="Histidine kinase-like ATPase, C-terminal domain"/>
    <property type="match status" value="1"/>
</dbReference>
<accession>A0A1E8PLF0</accession>
<feature type="transmembrane region" description="Helical" evidence="1">
    <location>
        <begin position="147"/>
        <end position="166"/>
    </location>
</feature>
<dbReference type="InterPro" id="IPR050640">
    <property type="entry name" value="Bact_2-comp_sensor_kinase"/>
</dbReference>
<dbReference type="Proteomes" id="UP000092634">
    <property type="component" value="Unassembled WGS sequence"/>
</dbReference>
<feature type="domain" description="Signal transduction histidine kinase internal region" evidence="3">
    <location>
        <begin position="182"/>
        <end position="261"/>
    </location>
</feature>
<feature type="transmembrane region" description="Helical" evidence="1">
    <location>
        <begin position="107"/>
        <end position="135"/>
    </location>
</feature>
<proteinExistence type="predicted"/>
<feature type="transmembrane region" description="Helical" evidence="1">
    <location>
        <begin position="29"/>
        <end position="53"/>
    </location>
</feature>
<evidence type="ECO:0000259" key="3">
    <source>
        <dbReference type="Pfam" id="PF06580"/>
    </source>
</evidence>
<keyword evidence="1" id="KW-0812">Transmembrane</keyword>
<dbReference type="Pfam" id="PF06580">
    <property type="entry name" value="His_kinase"/>
    <property type="match status" value="1"/>
</dbReference>
<feature type="domain" description="Histidine kinase/HSP90-like ATPase" evidence="2">
    <location>
        <begin position="279"/>
        <end position="376"/>
    </location>
</feature>
<feature type="transmembrane region" description="Helical" evidence="1">
    <location>
        <begin position="59"/>
        <end position="86"/>
    </location>
</feature>
<keyword evidence="1" id="KW-0472">Membrane</keyword>
<protein>
    <submittedName>
        <fullName evidence="4">Uncharacterized protein</fullName>
    </submittedName>
</protein>
<organism evidence="4 5">
    <name type="scientific">Janthinobacterium lividum</name>
    <dbReference type="NCBI Taxonomy" id="29581"/>
    <lineage>
        <taxon>Bacteria</taxon>
        <taxon>Pseudomonadati</taxon>
        <taxon>Pseudomonadota</taxon>
        <taxon>Betaproteobacteria</taxon>
        <taxon>Burkholderiales</taxon>
        <taxon>Oxalobacteraceae</taxon>
        <taxon>Janthinobacterium</taxon>
    </lineage>
</organism>
<dbReference type="GO" id="GO:0000155">
    <property type="term" value="F:phosphorelay sensor kinase activity"/>
    <property type="evidence" value="ECO:0007669"/>
    <property type="project" value="InterPro"/>
</dbReference>
<dbReference type="SUPFAM" id="SSF55874">
    <property type="entry name" value="ATPase domain of HSP90 chaperone/DNA topoisomerase II/histidine kinase"/>
    <property type="match status" value="1"/>
</dbReference>
<dbReference type="PANTHER" id="PTHR34220:SF9">
    <property type="entry name" value="SIGNAL TRANSDUCTION HISTIDINE KINASE INTERNAL REGION DOMAIN-CONTAINING PROTEIN"/>
    <property type="match status" value="1"/>
</dbReference>
<dbReference type="InterPro" id="IPR010559">
    <property type="entry name" value="Sig_transdc_His_kin_internal"/>
</dbReference>
<dbReference type="AlphaFoldDB" id="A0A1E8PLF0"/>
<gene>
    <name evidence="4" type="ORF">BA896_022190</name>
</gene>
<dbReference type="InterPro" id="IPR036890">
    <property type="entry name" value="HATPase_C_sf"/>
</dbReference>
<evidence type="ECO:0000259" key="2">
    <source>
        <dbReference type="Pfam" id="PF02518"/>
    </source>
</evidence>
<dbReference type="GO" id="GO:0016020">
    <property type="term" value="C:membrane"/>
    <property type="evidence" value="ECO:0007669"/>
    <property type="project" value="InterPro"/>
</dbReference>
<dbReference type="EMBL" id="MAQB02000008">
    <property type="protein sequence ID" value="OFJ47181.1"/>
    <property type="molecule type" value="Genomic_DNA"/>
</dbReference>